<dbReference type="AlphaFoldDB" id="A0A1I0TZM7"/>
<dbReference type="OrthoDB" id="138787at2"/>
<accession>A0A1I0TZM7</accession>
<dbReference type="GeneID" id="85486558"/>
<dbReference type="Proteomes" id="UP000182054">
    <property type="component" value="Unassembled WGS sequence"/>
</dbReference>
<evidence type="ECO:0000313" key="1">
    <source>
        <dbReference type="EMBL" id="SFA56346.1"/>
    </source>
</evidence>
<dbReference type="EMBL" id="FOJN01000010">
    <property type="protein sequence ID" value="SFA56346.1"/>
    <property type="molecule type" value="Genomic_DNA"/>
</dbReference>
<dbReference type="RefSeq" id="WP_068365395.1">
    <property type="nucleotide sequence ID" value="NZ_FOJN01000010.1"/>
</dbReference>
<proteinExistence type="predicted"/>
<organism evidence="1 2">
    <name type="scientific">Rhodococcoides kroppenstedtii</name>
    <dbReference type="NCBI Taxonomy" id="293050"/>
    <lineage>
        <taxon>Bacteria</taxon>
        <taxon>Bacillati</taxon>
        <taxon>Actinomycetota</taxon>
        <taxon>Actinomycetes</taxon>
        <taxon>Mycobacteriales</taxon>
        <taxon>Nocardiaceae</taxon>
        <taxon>Rhodococcoides</taxon>
    </lineage>
</organism>
<name>A0A1I0TZM7_9NOCA</name>
<gene>
    <name evidence="1" type="ORF">SAMN05444374_110120</name>
</gene>
<dbReference type="CDD" id="cd00719">
    <property type="entry name" value="GIY-YIG_SF"/>
    <property type="match status" value="1"/>
</dbReference>
<reference evidence="1 2" key="1">
    <citation type="submission" date="2016-10" db="EMBL/GenBank/DDBJ databases">
        <authorList>
            <person name="de Groot N.N."/>
        </authorList>
    </citation>
    <scope>NUCLEOTIDE SEQUENCE [LARGE SCALE GENOMIC DNA]</scope>
    <source>
        <strain evidence="1 2">DSM 44908</strain>
    </source>
</reference>
<sequence length="550" mass="59866">MWCGDARLARWSTDNGFGAERGYSRDRLDELTPKTNGLYIFEAENHEAYIGISTDLRARLAQHSRLHGDIRAFRVREMAGTPMELRTVERKLVHDAQKNSFILRNREHAMTLTGESVFDDVMAPAEQSAWLRDPAGVNAADLSSPPPYDSNHLAAHASSFARLQQHPRSSEVIDAVGVYLRTCVPVPVRTEGTFWTISCYPGSSRARLTCISMATLETFYVWSPPNEDRLEIRMFVDGSRIPKSWLTRDRAWRKLAPGVKLGPRAHKSAGVHERVIVIDDVSTMSAALDIAGVADAAAHHALAVMRKRQSGYKISHCPQLAAAVSVSADHRDISPVPAQAAVERATAGVTLDDELEDTVADVVPNVGADAVDSSQQQTKVDKFLRLDSDGTVLRWLGAFIESAVPDSFTDAGVNWGVTCLPSTKSGPGSQRLFTVNVGAIEVAYVRAATKPAGENPNVTVVVSRSALEAESGLSIDELIRDFPSVTFTTHGYVAAGGDDISLTWSLAAPPENIPWRFASAVLVDALRGSRSPYGRYHSPALHKASYETLA</sequence>
<evidence type="ECO:0000313" key="2">
    <source>
        <dbReference type="Proteomes" id="UP000182054"/>
    </source>
</evidence>
<protein>
    <recommendedName>
        <fullName evidence="3">GIY-YIG domain-containing protein</fullName>
    </recommendedName>
</protein>
<evidence type="ECO:0008006" key="3">
    <source>
        <dbReference type="Google" id="ProtNLM"/>
    </source>
</evidence>